<gene>
    <name evidence="11" type="ORF">GGQ97_002381</name>
</gene>
<comment type="subcellular location">
    <subcellularLocation>
        <location evidence="1 9">Cell inner membrane</location>
        <topology evidence="1 9">Single-pass membrane protein</topology>
    </subcellularLocation>
</comment>
<evidence type="ECO:0000256" key="8">
    <source>
        <dbReference type="ARBA" id="ARBA00023136"/>
    </source>
</evidence>
<keyword evidence="6" id="KW-0812">Transmembrane</keyword>
<protein>
    <recommendedName>
        <fullName evidence="9">Type II secretion system protein I</fullName>
        <shortName evidence="9">T2SS minor pseudopilin I</shortName>
    </recommendedName>
</protein>
<keyword evidence="8" id="KW-0472">Membrane</keyword>
<evidence type="ECO:0000313" key="11">
    <source>
        <dbReference type="EMBL" id="NJC06588.1"/>
    </source>
</evidence>
<dbReference type="EMBL" id="JAATJC010000001">
    <property type="protein sequence ID" value="NJC06588.1"/>
    <property type="molecule type" value="Genomic_DNA"/>
</dbReference>
<accession>A0A7X5Y865</accession>
<keyword evidence="4 9" id="KW-0488">Methylation</keyword>
<reference evidence="11 12" key="1">
    <citation type="submission" date="2020-03" db="EMBL/GenBank/DDBJ databases">
        <title>Genomic Encyclopedia of Type Strains, Phase IV (KMG-IV): sequencing the most valuable type-strain genomes for metagenomic binning, comparative biology and taxonomic classification.</title>
        <authorList>
            <person name="Goeker M."/>
        </authorList>
    </citation>
    <scope>NUCLEOTIDE SEQUENCE [LARGE SCALE GENOMIC DNA]</scope>
    <source>
        <strain evidence="11 12">DSM 16846</strain>
    </source>
</reference>
<feature type="domain" description="Type II secretion system protein GspI C-terminal" evidence="10">
    <location>
        <begin position="44"/>
        <end position="113"/>
    </location>
</feature>
<dbReference type="Pfam" id="PF02501">
    <property type="entry name" value="T2SSI"/>
    <property type="match status" value="1"/>
</dbReference>
<comment type="PTM">
    <text evidence="9">Cleaved by prepilin peptidase.</text>
</comment>
<dbReference type="InterPro" id="IPR010052">
    <property type="entry name" value="T2SS_protein-GspI"/>
</dbReference>
<dbReference type="Gene3D" id="3.30.1300.30">
    <property type="entry name" value="GSPII I/J protein-like"/>
    <property type="match status" value="1"/>
</dbReference>
<evidence type="ECO:0000259" key="10">
    <source>
        <dbReference type="Pfam" id="PF02501"/>
    </source>
</evidence>
<dbReference type="Proteomes" id="UP000558192">
    <property type="component" value="Unassembled WGS sequence"/>
</dbReference>
<keyword evidence="7" id="KW-1133">Transmembrane helix</keyword>
<evidence type="ECO:0000256" key="5">
    <source>
        <dbReference type="ARBA" id="ARBA00022519"/>
    </source>
</evidence>
<comment type="function">
    <text evidence="9">Component of the type II secretion system required for the energy-dependent secretion of extracellular factors such as proteases and toxins from the periplasm.</text>
</comment>
<dbReference type="NCBIfam" id="TIGR01707">
    <property type="entry name" value="gspI"/>
    <property type="match status" value="1"/>
</dbReference>
<organism evidence="11 12">
    <name type="scientific">Sphingomonas kaistensis</name>
    <dbReference type="NCBI Taxonomy" id="298708"/>
    <lineage>
        <taxon>Bacteria</taxon>
        <taxon>Pseudomonadati</taxon>
        <taxon>Pseudomonadota</taxon>
        <taxon>Alphaproteobacteria</taxon>
        <taxon>Sphingomonadales</taxon>
        <taxon>Sphingomonadaceae</taxon>
        <taxon>Sphingomonas</taxon>
    </lineage>
</organism>
<evidence type="ECO:0000256" key="7">
    <source>
        <dbReference type="ARBA" id="ARBA00022989"/>
    </source>
</evidence>
<dbReference type="RefSeq" id="WP_342448531.1">
    <property type="nucleotide sequence ID" value="NZ_JAATJC010000001.1"/>
</dbReference>
<dbReference type="AlphaFoldDB" id="A0A7X5Y865"/>
<comment type="similarity">
    <text evidence="2 9">Belongs to the GSP I family.</text>
</comment>
<dbReference type="GO" id="GO:0015628">
    <property type="term" value="P:protein secretion by the type II secretion system"/>
    <property type="evidence" value="ECO:0007669"/>
    <property type="project" value="UniProtKB-UniRule"/>
</dbReference>
<dbReference type="PANTHER" id="PTHR38779">
    <property type="entry name" value="TYPE II SECRETION SYSTEM PROTEIN I-RELATED"/>
    <property type="match status" value="1"/>
</dbReference>
<evidence type="ECO:0000256" key="1">
    <source>
        <dbReference type="ARBA" id="ARBA00004377"/>
    </source>
</evidence>
<comment type="subunit">
    <text evidence="9">Type II secretion is composed of four main components: the outer membrane complex, the inner membrane complex, the cytoplasmic secretion ATPase and the periplasm-spanning pseudopilus.</text>
</comment>
<dbReference type="NCBIfam" id="TIGR02532">
    <property type="entry name" value="IV_pilin_GFxxxE"/>
    <property type="match status" value="1"/>
</dbReference>
<sequence>MTRNGFTLLEMLVALAVFSIAALALLRLDAVAVATATELKAREGAMLVAENEAARIATDPAAPPLGVASRRVANGGQNFVVGQSVAPTPDQRLLRVDLAVRGADVPATVRLTFIRSAR</sequence>
<evidence type="ECO:0000313" key="12">
    <source>
        <dbReference type="Proteomes" id="UP000558192"/>
    </source>
</evidence>
<evidence type="ECO:0000256" key="2">
    <source>
        <dbReference type="ARBA" id="ARBA00008358"/>
    </source>
</evidence>
<dbReference type="GO" id="GO:0005886">
    <property type="term" value="C:plasma membrane"/>
    <property type="evidence" value="ECO:0007669"/>
    <property type="project" value="UniProtKB-SubCell"/>
</dbReference>
<name>A0A7X5Y865_9SPHN</name>
<proteinExistence type="inferred from homology"/>
<evidence type="ECO:0000256" key="9">
    <source>
        <dbReference type="RuleBase" id="RU368030"/>
    </source>
</evidence>
<dbReference type="Pfam" id="PF07963">
    <property type="entry name" value="N_methyl"/>
    <property type="match status" value="1"/>
</dbReference>
<evidence type="ECO:0000256" key="3">
    <source>
        <dbReference type="ARBA" id="ARBA00022475"/>
    </source>
</evidence>
<dbReference type="InterPro" id="IPR012902">
    <property type="entry name" value="N_methyl_site"/>
</dbReference>
<keyword evidence="12" id="KW-1185">Reference proteome</keyword>
<dbReference type="GO" id="GO:0015627">
    <property type="term" value="C:type II protein secretion system complex"/>
    <property type="evidence" value="ECO:0007669"/>
    <property type="project" value="UniProtKB-UniRule"/>
</dbReference>
<comment type="caution">
    <text evidence="11">The sequence shown here is derived from an EMBL/GenBank/DDBJ whole genome shotgun (WGS) entry which is preliminary data.</text>
</comment>
<evidence type="ECO:0000256" key="6">
    <source>
        <dbReference type="ARBA" id="ARBA00022692"/>
    </source>
</evidence>
<keyword evidence="3" id="KW-1003">Cell membrane</keyword>
<keyword evidence="5 9" id="KW-0997">Cell inner membrane</keyword>
<evidence type="ECO:0000256" key="4">
    <source>
        <dbReference type="ARBA" id="ARBA00022481"/>
    </source>
</evidence>
<dbReference type="SUPFAM" id="SSF54523">
    <property type="entry name" value="Pili subunits"/>
    <property type="match status" value="1"/>
</dbReference>
<dbReference type="InterPro" id="IPR003413">
    <property type="entry name" value="T2SS_GspI_C"/>
</dbReference>
<dbReference type="InterPro" id="IPR045584">
    <property type="entry name" value="Pilin-like"/>
</dbReference>
<dbReference type="PANTHER" id="PTHR38779:SF2">
    <property type="entry name" value="TYPE II SECRETION SYSTEM PROTEIN I-RELATED"/>
    <property type="match status" value="1"/>
</dbReference>